<dbReference type="GO" id="GO:0005829">
    <property type="term" value="C:cytosol"/>
    <property type="evidence" value="ECO:0007669"/>
    <property type="project" value="TreeGrafter"/>
</dbReference>
<dbReference type="InterPro" id="IPR011079">
    <property type="entry name" value="Ala_racemase_C"/>
</dbReference>
<keyword evidence="8" id="KW-1185">Reference proteome</keyword>
<name>A0A6I6DLL9_9FIRM</name>
<organism evidence="7 8">
    <name type="scientific">Candidatus Syntrophocurvum alkaliphilum</name>
    <dbReference type="NCBI Taxonomy" id="2293317"/>
    <lineage>
        <taxon>Bacteria</taxon>
        <taxon>Bacillati</taxon>
        <taxon>Bacillota</taxon>
        <taxon>Clostridia</taxon>
        <taxon>Eubacteriales</taxon>
        <taxon>Syntrophomonadaceae</taxon>
        <taxon>Candidatus Syntrophocurvum</taxon>
    </lineage>
</organism>
<dbReference type="GO" id="GO:0030632">
    <property type="term" value="P:D-alanine biosynthetic process"/>
    <property type="evidence" value="ECO:0007669"/>
    <property type="project" value="TreeGrafter"/>
</dbReference>
<dbReference type="EC" id="5.1.1.1" evidence="7"/>
<dbReference type="Pfam" id="PF00842">
    <property type="entry name" value="Ala_racemase_C"/>
    <property type="match status" value="1"/>
</dbReference>
<feature type="binding site" evidence="5">
    <location>
        <position position="134"/>
    </location>
    <ligand>
        <name>substrate</name>
    </ligand>
</feature>
<dbReference type="InterPro" id="IPR020622">
    <property type="entry name" value="Ala_racemase_pyridoxalP-BS"/>
</dbReference>
<evidence type="ECO:0000313" key="7">
    <source>
        <dbReference type="EMBL" id="QGU00700.1"/>
    </source>
</evidence>
<dbReference type="PRINTS" id="PR00992">
    <property type="entry name" value="ALARACEMASE"/>
</dbReference>
<dbReference type="GO" id="GO:0030170">
    <property type="term" value="F:pyridoxal phosphate binding"/>
    <property type="evidence" value="ECO:0007669"/>
    <property type="project" value="TreeGrafter"/>
</dbReference>
<dbReference type="OrthoDB" id="9813814at2"/>
<dbReference type="InterPro" id="IPR001608">
    <property type="entry name" value="Ala_racemase_N"/>
</dbReference>
<dbReference type="AlphaFoldDB" id="A0A6I6DLL9"/>
<gene>
    <name evidence="7" type="ORF">SYNTR_2106</name>
</gene>
<comment type="cofactor">
    <cofactor evidence="1 4">
        <name>pyridoxal 5'-phosphate</name>
        <dbReference type="ChEBI" id="CHEBI:597326"/>
    </cofactor>
</comment>
<dbReference type="SUPFAM" id="SSF50621">
    <property type="entry name" value="Alanine racemase C-terminal domain-like"/>
    <property type="match status" value="1"/>
</dbReference>
<feature type="binding site" evidence="5">
    <location>
        <position position="337"/>
    </location>
    <ligand>
        <name>substrate</name>
    </ligand>
</feature>
<protein>
    <submittedName>
        <fullName evidence="7">Alanine racemase</fullName>
        <ecNumber evidence="7">5.1.1.1</ecNumber>
    </submittedName>
</protein>
<evidence type="ECO:0000256" key="3">
    <source>
        <dbReference type="ARBA" id="ARBA00023235"/>
    </source>
</evidence>
<dbReference type="FunFam" id="3.20.20.10:FF:000002">
    <property type="entry name" value="Alanine racemase"/>
    <property type="match status" value="1"/>
</dbReference>
<dbReference type="CDD" id="cd00430">
    <property type="entry name" value="PLPDE_III_AR"/>
    <property type="match status" value="1"/>
</dbReference>
<dbReference type="Gene3D" id="3.20.20.10">
    <property type="entry name" value="Alanine racemase"/>
    <property type="match status" value="1"/>
</dbReference>
<dbReference type="PANTHER" id="PTHR30511">
    <property type="entry name" value="ALANINE RACEMASE"/>
    <property type="match status" value="1"/>
</dbReference>
<reference evidence="8" key="1">
    <citation type="journal article" date="2019" name="Microbiology">
        <title>Complete Genome Sequence of an Uncultured Bacterium of the Candidate Phylum Bipolaricaulota.</title>
        <authorList>
            <person name="Kadnikov V.V."/>
            <person name="Mardanov A.V."/>
            <person name="Beletsky A.V."/>
            <person name="Frank Y.A."/>
            <person name="Karnachuk O.V."/>
            <person name="Ravin N.V."/>
        </authorList>
    </citation>
    <scope>NUCLEOTIDE SEQUENCE [LARGE SCALE GENOMIC DNA]</scope>
</reference>
<evidence type="ECO:0000256" key="1">
    <source>
        <dbReference type="ARBA" id="ARBA00001933"/>
    </source>
</evidence>
<dbReference type="InterPro" id="IPR000821">
    <property type="entry name" value="Ala_racemase"/>
</dbReference>
<dbReference type="EMBL" id="CP046457">
    <property type="protein sequence ID" value="QGU00700.1"/>
    <property type="molecule type" value="Genomic_DNA"/>
</dbReference>
<evidence type="ECO:0000259" key="6">
    <source>
        <dbReference type="SMART" id="SM01005"/>
    </source>
</evidence>
<dbReference type="PROSITE" id="PS00395">
    <property type="entry name" value="ALANINE_RACEMASE"/>
    <property type="match status" value="1"/>
</dbReference>
<dbReference type="PANTHER" id="PTHR30511:SF0">
    <property type="entry name" value="ALANINE RACEMASE, CATABOLIC-RELATED"/>
    <property type="match status" value="1"/>
</dbReference>
<dbReference type="GO" id="GO:0008784">
    <property type="term" value="F:alanine racemase activity"/>
    <property type="evidence" value="ECO:0007669"/>
    <property type="project" value="UniProtKB-EC"/>
</dbReference>
<sequence>MLSNKWIEIDSDAIKNNLEQIRFRLANKAKLIAVVKANAYGHGLVETAQILSENGVDFFAVTYLDEALELRKANIKGDILIFSPLIDKQNIKEAIKHKLTLSITSLWDAQMISKLVMYDNLVKVHIKLDTGLGRFGFSLKETKEICDTLKENSNIHIEGIYTHMAEGGLKKSSYTKKQYRQFTEAIRKLEVEENLTFNLKHCANSAVFLNYEEMWLDAVRIGTLISGQLPVGVKDNSIELVDPYVFKTKVIAIKQLERGKTIGYFRSYKLTKNAKIAVIPVGFNDGLAVDVVNKPMSIFDILKGTIKQILRYFHFWPVCLYAKINGCTYPIRGKVFMQMALIEIPINHEVKLGNIVEVPIRKTIASSQIQRIIINDRKSRFKKGAIS</sequence>
<evidence type="ECO:0000313" key="8">
    <source>
        <dbReference type="Proteomes" id="UP000426444"/>
    </source>
</evidence>
<dbReference type="RefSeq" id="WP_156204454.1">
    <property type="nucleotide sequence ID" value="NZ_CP046457.1"/>
</dbReference>
<evidence type="ECO:0000256" key="4">
    <source>
        <dbReference type="PIRSR" id="PIRSR600821-50"/>
    </source>
</evidence>
<keyword evidence="3 7" id="KW-0413">Isomerase</keyword>
<dbReference type="SMART" id="SM01005">
    <property type="entry name" value="Ala_racemase_C"/>
    <property type="match status" value="1"/>
</dbReference>
<accession>A0A6I6DLL9</accession>
<dbReference type="InterPro" id="IPR029066">
    <property type="entry name" value="PLP-binding_barrel"/>
</dbReference>
<proteinExistence type="predicted"/>
<dbReference type="Proteomes" id="UP000426444">
    <property type="component" value="Chromosome"/>
</dbReference>
<evidence type="ECO:0000256" key="2">
    <source>
        <dbReference type="ARBA" id="ARBA00022898"/>
    </source>
</evidence>
<dbReference type="KEGG" id="salq:SYNTR_2106"/>
<keyword evidence="2 4" id="KW-0663">Pyridoxal phosphate</keyword>
<evidence type="ECO:0000256" key="5">
    <source>
        <dbReference type="PIRSR" id="PIRSR600821-52"/>
    </source>
</evidence>
<dbReference type="Pfam" id="PF01168">
    <property type="entry name" value="Ala_racemase_N"/>
    <property type="match status" value="1"/>
</dbReference>
<feature type="modified residue" description="N6-(pyridoxal phosphate)lysine" evidence="4">
    <location>
        <position position="36"/>
    </location>
</feature>
<dbReference type="Gene3D" id="2.40.37.10">
    <property type="entry name" value="Lyase, Ornithine Decarboxylase, Chain A, domain 1"/>
    <property type="match status" value="1"/>
</dbReference>
<dbReference type="SUPFAM" id="SSF51419">
    <property type="entry name" value="PLP-binding barrel"/>
    <property type="match status" value="1"/>
</dbReference>
<feature type="domain" description="Alanine racemase C-terminal" evidence="6">
    <location>
        <begin position="243"/>
        <end position="374"/>
    </location>
</feature>
<dbReference type="NCBIfam" id="TIGR00492">
    <property type="entry name" value="alr"/>
    <property type="match status" value="1"/>
</dbReference>
<dbReference type="InterPro" id="IPR009006">
    <property type="entry name" value="Ala_racemase/Decarboxylase_C"/>
</dbReference>